<dbReference type="InterPro" id="IPR018060">
    <property type="entry name" value="HTH_AraC"/>
</dbReference>
<proteinExistence type="predicted"/>
<dbReference type="Pfam" id="PF12852">
    <property type="entry name" value="Cupin_6"/>
    <property type="match status" value="1"/>
</dbReference>
<keyword evidence="2" id="KW-0238">DNA-binding</keyword>
<dbReference type="InterPro" id="IPR018062">
    <property type="entry name" value="HTH_AraC-typ_CS"/>
</dbReference>
<evidence type="ECO:0000256" key="4">
    <source>
        <dbReference type="SAM" id="MobiDB-lite"/>
    </source>
</evidence>
<dbReference type="InterPro" id="IPR032783">
    <property type="entry name" value="AraC_lig"/>
</dbReference>
<dbReference type="Pfam" id="PF12833">
    <property type="entry name" value="HTH_18"/>
    <property type="match status" value="1"/>
</dbReference>
<gene>
    <name evidence="6" type="ORF">J1778_10035</name>
</gene>
<evidence type="ECO:0000313" key="6">
    <source>
        <dbReference type="EMBL" id="MBU9855617.1"/>
    </source>
</evidence>
<dbReference type="InterPro" id="IPR050204">
    <property type="entry name" value="AraC_XylS_family_regulators"/>
</dbReference>
<feature type="domain" description="HTH araC/xylS-type" evidence="5">
    <location>
        <begin position="232"/>
        <end position="330"/>
    </location>
</feature>
<dbReference type="PROSITE" id="PS00041">
    <property type="entry name" value="HTH_ARAC_FAMILY_1"/>
    <property type="match status" value="1"/>
</dbReference>
<feature type="region of interest" description="Disordered" evidence="4">
    <location>
        <begin position="323"/>
        <end position="347"/>
    </location>
</feature>
<dbReference type="RefSeq" id="WP_217173052.1">
    <property type="nucleotide sequence ID" value="NZ_CP126169.1"/>
</dbReference>
<evidence type="ECO:0000259" key="5">
    <source>
        <dbReference type="PROSITE" id="PS01124"/>
    </source>
</evidence>
<evidence type="ECO:0000313" key="7">
    <source>
        <dbReference type="Proteomes" id="UP000734343"/>
    </source>
</evidence>
<keyword evidence="1" id="KW-0805">Transcription regulation</keyword>
<keyword evidence="3" id="KW-0804">Transcription</keyword>
<protein>
    <submittedName>
        <fullName evidence="6">AraC family transcriptional regulator</fullName>
    </submittedName>
</protein>
<dbReference type="PANTHER" id="PTHR46796:SF7">
    <property type="entry name" value="ARAC FAMILY TRANSCRIPTIONAL REGULATOR"/>
    <property type="match status" value="1"/>
</dbReference>
<comment type="caution">
    <text evidence="6">The sequence shown here is derived from an EMBL/GenBank/DDBJ whole genome shotgun (WGS) entry which is preliminary data.</text>
</comment>
<evidence type="ECO:0000256" key="1">
    <source>
        <dbReference type="ARBA" id="ARBA00023015"/>
    </source>
</evidence>
<name>A0ABS6LUZ5_9GAMM</name>
<dbReference type="PROSITE" id="PS01124">
    <property type="entry name" value="HTH_ARAC_FAMILY_2"/>
    <property type="match status" value="1"/>
</dbReference>
<dbReference type="EMBL" id="JAFMOW010000060">
    <property type="protein sequence ID" value="MBU9855617.1"/>
    <property type="molecule type" value="Genomic_DNA"/>
</dbReference>
<dbReference type="SMART" id="SM00342">
    <property type="entry name" value="HTH_ARAC"/>
    <property type="match status" value="1"/>
</dbReference>
<evidence type="ECO:0000256" key="3">
    <source>
        <dbReference type="ARBA" id="ARBA00023163"/>
    </source>
</evidence>
<dbReference type="Proteomes" id="UP000734343">
    <property type="component" value="Unassembled WGS sequence"/>
</dbReference>
<sequence length="347" mass="37833">MMPHPDFLPETPVMHVNKHFALSSELISELLLEMRLRGVQYRRLQTGSEFGVGFSNRPGHAYFHYIAVGTAVLRTRDGTLHELKAGSMVFMPQGEEHQLLSDVSCSFQHIDTLGSAPLGEAVSGINTCPSSHPTPSTVLFYGCMAFDLGGMQGLGKLMPQAIVVEANEQIYPGLVPILGAMKFEICSGRAGFAGILARLAEVAAAMIVRGWIENGSENAAGLIAALRDPRLARAILAIHRDTGREWSVAELAAQSHVSRSVFAERFKSIIGIPPQRYAREVRMRIASHWIIHDKISIDTVALRLGYASQAAFSRAFKRINGYPPGAMRQRPARQRGIASITHPGSAV</sequence>
<keyword evidence="7" id="KW-1185">Reference proteome</keyword>
<accession>A0ABS6LUZ5</accession>
<dbReference type="PANTHER" id="PTHR46796">
    <property type="entry name" value="HTH-TYPE TRANSCRIPTIONAL ACTIVATOR RHAS-RELATED"/>
    <property type="match status" value="1"/>
</dbReference>
<evidence type="ECO:0000256" key="2">
    <source>
        <dbReference type="ARBA" id="ARBA00023125"/>
    </source>
</evidence>
<organism evidence="6 7">
    <name type="scientific">Rahnella bonaserana</name>
    <dbReference type="NCBI Taxonomy" id="2816248"/>
    <lineage>
        <taxon>Bacteria</taxon>
        <taxon>Pseudomonadati</taxon>
        <taxon>Pseudomonadota</taxon>
        <taxon>Gammaproteobacteria</taxon>
        <taxon>Enterobacterales</taxon>
        <taxon>Yersiniaceae</taxon>
        <taxon>Rahnella</taxon>
    </lineage>
</organism>
<reference evidence="6 7" key="1">
    <citation type="submission" date="2021-03" db="EMBL/GenBank/DDBJ databases">
        <title>Five novel Rahnella species.</title>
        <authorList>
            <person name="Brady C."/>
            <person name="Asselin J."/>
            <person name="Beer S."/>
            <person name="Bruberg M.B."/>
            <person name="Crampton B."/>
            <person name="Venter S."/>
            <person name="Arnold D."/>
            <person name="Denman S."/>
        </authorList>
    </citation>
    <scope>NUCLEOTIDE SEQUENCE [LARGE SCALE GENOMIC DNA]</scope>
    <source>
        <strain evidence="6 7">H11b</strain>
    </source>
</reference>